<feature type="compositionally biased region" description="Low complexity" evidence="1">
    <location>
        <begin position="65"/>
        <end position="78"/>
    </location>
</feature>
<reference evidence="2" key="1">
    <citation type="submission" date="2023-10" db="EMBL/GenBank/DDBJ databases">
        <authorList>
            <person name="Chen Y."/>
            <person name="Shah S."/>
            <person name="Dougan E. K."/>
            <person name="Thang M."/>
            <person name="Chan C."/>
        </authorList>
    </citation>
    <scope>NUCLEOTIDE SEQUENCE [LARGE SCALE GENOMIC DNA]</scope>
</reference>
<keyword evidence="3" id="KW-1185">Reference proteome</keyword>
<sequence>EQPWTPARNWLYPASFRSVVRVGLLGRAGSGGPPGLPAEVWVEHVFPWCARRWFEQPSSPGGGRAPALRGAALRAPSPSCKDDGEQSDGDGGSTRASTRASTGSSPSFSEVAGHAEATVLVEVFDSGLQHCIGAAGDPDSLAPHERGRVFLSAALLRQRLARGASGQRRPQSIRHSEGQESDSEERTTTSRPRRRSAWAKRGSQGPTTKRTHERLGQAVPGSVAQRRLSVEDRGQGQLAES</sequence>
<proteinExistence type="predicted"/>
<feature type="compositionally biased region" description="Basic and acidic residues" evidence="1">
    <location>
        <begin position="174"/>
        <end position="188"/>
    </location>
</feature>
<evidence type="ECO:0000256" key="1">
    <source>
        <dbReference type="SAM" id="MobiDB-lite"/>
    </source>
</evidence>
<evidence type="ECO:0000313" key="2">
    <source>
        <dbReference type="EMBL" id="CAK0879119.1"/>
    </source>
</evidence>
<organism evidence="2 3">
    <name type="scientific">Prorocentrum cordatum</name>
    <dbReference type="NCBI Taxonomy" id="2364126"/>
    <lineage>
        <taxon>Eukaryota</taxon>
        <taxon>Sar</taxon>
        <taxon>Alveolata</taxon>
        <taxon>Dinophyceae</taxon>
        <taxon>Prorocentrales</taxon>
        <taxon>Prorocentraceae</taxon>
        <taxon>Prorocentrum</taxon>
    </lineage>
</organism>
<feature type="region of interest" description="Disordered" evidence="1">
    <location>
        <begin position="161"/>
        <end position="241"/>
    </location>
</feature>
<protein>
    <submittedName>
        <fullName evidence="2">Uncharacterized protein</fullName>
    </submittedName>
</protein>
<feature type="non-terminal residue" evidence="2">
    <location>
        <position position="1"/>
    </location>
</feature>
<gene>
    <name evidence="2" type="ORF">PCOR1329_LOCUS62643</name>
</gene>
<feature type="region of interest" description="Disordered" evidence="1">
    <location>
        <begin position="57"/>
        <end position="110"/>
    </location>
</feature>
<dbReference type="EMBL" id="CAUYUJ010017922">
    <property type="protein sequence ID" value="CAK0879119.1"/>
    <property type="molecule type" value="Genomic_DNA"/>
</dbReference>
<accession>A0ABN9VZI7</accession>
<name>A0ABN9VZI7_9DINO</name>
<feature type="compositionally biased region" description="Low complexity" evidence="1">
    <location>
        <begin position="93"/>
        <end position="105"/>
    </location>
</feature>
<dbReference type="Proteomes" id="UP001189429">
    <property type="component" value="Unassembled WGS sequence"/>
</dbReference>
<comment type="caution">
    <text evidence="2">The sequence shown here is derived from an EMBL/GenBank/DDBJ whole genome shotgun (WGS) entry which is preliminary data.</text>
</comment>
<evidence type="ECO:0000313" key="3">
    <source>
        <dbReference type="Proteomes" id="UP001189429"/>
    </source>
</evidence>